<dbReference type="RefSeq" id="XP_025346991.1">
    <property type="nucleotide sequence ID" value="XM_025493592.1"/>
</dbReference>
<dbReference type="PANTHER" id="PTHR30024">
    <property type="entry name" value="ALIPHATIC SULFONATES-BINDING PROTEIN-RELATED"/>
    <property type="match status" value="1"/>
</dbReference>
<dbReference type="PANTHER" id="PTHR30024:SF47">
    <property type="entry name" value="TAURINE-BINDING PERIPLASMIC PROTEIN"/>
    <property type="match status" value="1"/>
</dbReference>
<proteinExistence type="inferred from homology"/>
<comment type="subcellular location">
    <subcellularLocation>
        <location evidence="1">Periplasm</location>
    </subcellularLocation>
</comment>
<organism evidence="6 7">
    <name type="scientific">Pseudomicrostroma glucosiphilum</name>
    <dbReference type="NCBI Taxonomy" id="1684307"/>
    <lineage>
        <taxon>Eukaryota</taxon>
        <taxon>Fungi</taxon>
        <taxon>Dikarya</taxon>
        <taxon>Basidiomycota</taxon>
        <taxon>Ustilaginomycotina</taxon>
        <taxon>Exobasidiomycetes</taxon>
        <taxon>Microstromatales</taxon>
        <taxon>Microstromatales incertae sedis</taxon>
        <taxon>Pseudomicrostroma</taxon>
    </lineage>
</organism>
<evidence type="ECO:0000313" key="7">
    <source>
        <dbReference type="Proteomes" id="UP000245942"/>
    </source>
</evidence>
<dbReference type="GO" id="GO:0042597">
    <property type="term" value="C:periplasmic space"/>
    <property type="evidence" value="ECO:0007669"/>
    <property type="project" value="UniProtKB-SubCell"/>
</dbReference>
<feature type="region of interest" description="Disordered" evidence="4">
    <location>
        <begin position="1"/>
        <end position="47"/>
    </location>
</feature>
<name>A0A316U5U7_9BASI</name>
<dbReference type="GeneID" id="37015326"/>
<dbReference type="Proteomes" id="UP000245942">
    <property type="component" value="Unassembled WGS sequence"/>
</dbReference>
<accession>A0A316U5U7</accession>
<comment type="similarity">
    <text evidence="2">Belongs to the bacterial solute-binding protein SsuA/TauA family.</text>
</comment>
<feature type="domain" description="Ca3427-like PBP 2" evidence="5">
    <location>
        <begin position="137"/>
        <end position="241"/>
    </location>
</feature>
<dbReference type="OrthoDB" id="1363at2759"/>
<reference evidence="6 7" key="1">
    <citation type="journal article" date="2018" name="Mol. Biol. Evol.">
        <title>Broad Genomic Sampling Reveals a Smut Pathogenic Ancestry of the Fungal Clade Ustilaginomycotina.</title>
        <authorList>
            <person name="Kijpornyongpan T."/>
            <person name="Mondo S.J."/>
            <person name="Barry K."/>
            <person name="Sandor L."/>
            <person name="Lee J."/>
            <person name="Lipzen A."/>
            <person name="Pangilinan J."/>
            <person name="LaButti K."/>
            <person name="Hainaut M."/>
            <person name="Henrissat B."/>
            <person name="Grigoriev I.V."/>
            <person name="Spatafora J.W."/>
            <person name="Aime M.C."/>
        </authorList>
    </citation>
    <scope>NUCLEOTIDE SEQUENCE [LARGE SCALE GENOMIC DNA]</scope>
    <source>
        <strain evidence="6 7">MCA 4718</strain>
    </source>
</reference>
<gene>
    <name evidence="6" type="ORF">BCV69DRAFT_287914</name>
</gene>
<evidence type="ECO:0000256" key="3">
    <source>
        <dbReference type="ARBA" id="ARBA00022729"/>
    </source>
</evidence>
<dbReference type="SUPFAM" id="SSF53850">
    <property type="entry name" value="Periplasmic binding protein-like II"/>
    <property type="match status" value="1"/>
</dbReference>
<sequence length="386" mass="41907">MDWHRERGTTKKKKKKKMAAEAGQVEEGYGRPSADQRKVPTEEARKEGRKLRVGYIPEHFASPLLLLSRTPWGEANLELVSQPAGTGQVLTSFDASSAEGQKIDVAIALTEALIAGIAKGRQDLKLVGSYVKTPLVWAVSTGTSPQAEKYQSIDDLRGTTLGISRVGSGSQIMASVMALQRSWPTGGEGAAEEGGISFHIDNTFPSLRSSVNTGRTSAFMWETFTTKPFYDSGEVRKIGEVPTPWPSWTIAASTNTALASLPSRALLDDFLHRLQGAIVDFTSQESLRESRPEEFIIEELGYQRKDVEDWLKTVRWVGDGRGSVPDTPTLGQTTSTATVSRQVLIQTLQTLQKAGVLTSAQAEGDGADPSLFIDPWGNGDVGRLVE</sequence>
<keyword evidence="7" id="KW-1185">Reference proteome</keyword>
<dbReference type="EMBL" id="KZ819330">
    <property type="protein sequence ID" value="PWN19831.1"/>
    <property type="molecule type" value="Genomic_DNA"/>
</dbReference>
<evidence type="ECO:0000256" key="1">
    <source>
        <dbReference type="ARBA" id="ARBA00004418"/>
    </source>
</evidence>
<evidence type="ECO:0000256" key="2">
    <source>
        <dbReference type="ARBA" id="ARBA00010742"/>
    </source>
</evidence>
<dbReference type="Pfam" id="PF22384">
    <property type="entry name" value="PBP2_Ca3427_like"/>
    <property type="match status" value="1"/>
</dbReference>
<keyword evidence="3" id="KW-0732">Signal</keyword>
<evidence type="ECO:0000256" key="4">
    <source>
        <dbReference type="SAM" id="MobiDB-lite"/>
    </source>
</evidence>
<dbReference type="InterPro" id="IPR054364">
    <property type="entry name" value="Ca3427-like_PBP2"/>
</dbReference>
<dbReference type="AlphaFoldDB" id="A0A316U5U7"/>
<evidence type="ECO:0000259" key="5">
    <source>
        <dbReference type="Pfam" id="PF22384"/>
    </source>
</evidence>
<evidence type="ECO:0000313" key="6">
    <source>
        <dbReference type="EMBL" id="PWN19831.1"/>
    </source>
</evidence>
<protein>
    <recommendedName>
        <fullName evidence="5">Ca3427-like PBP 2 domain-containing protein</fullName>
    </recommendedName>
</protein>
<dbReference type="Gene3D" id="3.40.190.10">
    <property type="entry name" value="Periplasmic binding protein-like II"/>
    <property type="match status" value="2"/>
</dbReference>
<feature type="compositionally biased region" description="Basic and acidic residues" evidence="4">
    <location>
        <begin position="34"/>
        <end position="46"/>
    </location>
</feature>